<evidence type="ECO:0000256" key="4">
    <source>
        <dbReference type="ARBA" id="ARBA00001947"/>
    </source>
</evidence>
<feature type="binding site" evidence="14">
    <location>
        <position position="214"/>
    </location>
    <ligand>
        <name>substrate</name>
    </ligand>
</feature>
<keyword evidence="8 10" id="KW-0479">Metal-binding</keyword>
<dbReference type="PANTHER" id="PTHR11749">
    <property type="entry name" value="RIBULOSE-5-PHOSPHATE-3-EPIMERASE"/>
    <property type="match status" value="1"/>
</dbReference>
<evidence type="ECO:0000313" key="15">
    <source>
        <dbReference type="EMBL" id="TDW66848.1"/>
    </source>
</evidence>
<evidence type="ECO:0000256" key="10">
    <source>
        <dbReference type="HAMAP-Rule" id="MF_02227"/>
    </source>
</evidence>
<dbReference type="EMBL" id="SODP01000003">
    <property type="protein sequence ID" value="TDW66848.1"/>
    <property type="molecule type" value="Genomic_DNA"/>
</dbReference>
<evidence type="ECO:0000256" key="6">
    <source>
        <dbReference type="ARBA" id="ARBA00009541"/>
    </source>
</evidence>
<dbReference type="PIRSF" id="PIRSF001461">
    <property type="entry name" value="RPE"/>
    <property type="match status" value="1"/>
</dbReference>
<keyword evidence="13" id="KW-0170">Cobalt</keyword>
<dbReference type="InterPro" id="IPR026019">
    <property type="entry name" value="Ribul_P_3_epim"/>
</dbReference>
<evidence type="ECO:0000256" key="12">
    <source>
        <dbReference type="PIRSR" id="PIRSR001461-1"/>
    </source>
</evidence>
<evidence type="ECO:0000256" key="2">
    <source>
        <dbReference type="ARBA" id="ARBA00001936"/>
    </source>
</evidence>
<comment type="cofactor">
    <cofactor evidence="5">
        <name>Fe(2+)</name>
        <dbReference type="ChEBI" id="CHEBI:29033"/>
    </cofactor>
</comment>
<name>A0A4R8BYB5_9ACTN</name>
<dbReference type="GO" id="GO:0019323">
    <property type="term" value="P:pentose catabolic process"/>
    <property type="evidence" value="ECO:0007669"/>
    <property type="project" value="UniProtKB-UniRule"/>
</dbReference>
<dbReference type="SUPFAM" id="SSF51366">
    <property type="entry name" value="Ribulose-phoshate binding barrel"/>
    <property type="match status" value="1"/>
</dbReference>
<dbReference type="PROSITE" id="PS01086">
    <property type="entry name" value="RIBUL_P_3_EPIMER_2"/>
    <property type="match status" value="1"/>
</dbReference>
<feature type="binding site" evidence="10 13">
    <location>
        <position position="72"/>
    </location>
    <ligand>
        <name>a divalent metal cation</name>
        <dbReference type="ChEBI" id="CHEBI:60240"/>
    </ligand>
</feature>
<keyword evidence="10 11" id="KW-0119">Carbohydrate metabolism</keyword>
<proteinExistence type="inferred from homology"/>
<dbReference type="NCBIfam" id="NF004076">
    <property type="entry name" value="PRK05581.1-4"/>
    <property type="match status" value="1"/>
</dbReference>
<evidence type="ECO:0000256" key="1">
    <source>
        <dbReference type="ARBA" id="ARBA00001782"/>
    </source>
</evidence>
<evidence type="ECO:0000256" key="11">
    <source>
        <dbReference type="PIRNR" id="PIRNR001461"/>
    </source>
</evidence>
<comment type="catalytic activity">
    <reaction evidence="1 10 11">
        <text>D-ribulose 5-phosphate = D-xylulose 5-phosphate</text>
        <dbReference type="Rhea" id="RHEA:13677"/>
        <dbReference type="ChEBI" id="CHEBI:57737"/>
        <dbReference type="ChEBI" id="CHEBI:58121"/>
        <dbReference type="EC" id="5.1.3.1"/>
    </reaction>
</comment>
<dbReference type="InterPro" id="IPR013785">
    <property type="entry name" value="Aldolase_TIM"/>
</dbReference>
<organism evidence="15 16">
    <name type="scientific">Kribbella pratensis</name>
    <dbReference type="NCBI Taxonomy" id="2512112"/>
    <lineage>
        <taxon>Bacteria</taxon>
        <taxon>Bacillati</taxon>
        <taxon>Actinomycetota</taxon>
        <taxon>Actinomycetes</taxon>
        <taxon>Propionibacteriales</taxon>
        <taxon>Kribbellaceae</taxon>
        <taxon>Kribbella</taxon>
    </lineage>
</organism>
<feature type="active site" description="Proton acceptor" evidence="10 12">
    <location>
        <position position="72"/>
    </location>
</feature>
<evidence type="ECO:0000256" key="9">
    <source>
        <dbReference type="ARBA" id="ARBA00023235"/>
    </source>
</evidence>
<dbReference type="FunFam" id="3.20.20.70:FF:000004">
    <property type="entry name" value="Ribulose-phosphate 3-epimerase"/>
    <property type="match status" value="1"/>
</dbReference>
<dbReference type="GO" id="GO:0005737">
    <property type="term" value="C:cytoplasm"/>
    <property type="evidence" value="ECO:0007669"/>
    <property type="project" value="UniProtKB-ARBA"/>
</dbReference>
<dbReference type="AlphaFoldDB" id="A0A4R8BYB5"/>
<comment type="cofactor">
    <cofactor evidence="10 13">
        <name>a divalent metal cation</name>
        <dbReference type="ChEBI" id="CHEBI:60240"/>
    </cofactor>
    <text evidence="10 13">Binds 1 divalent metal cation per subunit.</text>
</comment>
<comment type="caution">
    <text evidence="15">The sequence shown here is derived from an EMBL/GenBank/DDBJ whole genome shotgun (WGS) entry which is preliminary data.</text>
</comment>
<sequence>MRGAVRAVHARCGAACGGRSGGPAAHLAAAGPSLGRLTSMGIQIAPSILTADFARLADEAAAVSNADWLHVDVMDNHFVPNLTLGMPIVESLAKATDLPLDCHLMIEDPDRWAPGYVEAGAASVTFHIEACRAPIRTAREIRSKGARAAMALRPATPIEPYEDLLPELDMILIMTVEPGFGGQKFLDICVPKIRRTRQLLDKHGLDLWIEIDGGVSADTIERCAEAGADVFVAGSAVYAADDPNAMVDNLRTLAEQSTGR</sequence>
<feature type="binding site" evidence="10">
    <location>
        <begin position="212"/>
        <end position="214"/>
    </location>
    <ligand>
        <name>substrate</name>
    </ligand>
</feature>
<dbReference type="InterPro" id="IPR000056">
    <property type="entry name" value="Ribul_P_3_epim-like"/>
</dbReference>
<dbReference type="GO" id="GO:0006098">
    <property type="term" value="P:pentose-phosphate shunt"/>
    <property type="evidence" value="ECO:0007669"/>
    <property type="project" value="UniProtKB-UniRule"/>
</dbReference>
<feature type="binding site" evidence="10 14">
    <location>
        <position position="47"/>
    </location>
    <ligand>
        <name>substrate</name>
    </ligand>
</feature>
<dbReference type="CDD" id="cd00429">
    <property type="entry name" value="RPE"/>
    <property type="match status" value="1"/>
</dbReference>
<comment type="function">
    <text evidence="10">Catalyzes the reversible epimerization of D-ribulose 5-phosphate to D-xylulose 5-phosphate.</text>
</comment>
<comment type="cofactor">
    <cofactor evidence="3">
        <name>Co(2+)</name>
        <dbReference type="ChEBI" id="CHEBI:48828"/>
    </cofactor>
</comment>
<feature type="binding site" evidence="10 14">
    <location>
        <begin position="179"/>
        <end position="182"/>
    </location>
    <ligand>
        <name>substrate</name>
    </ligand>
</feature>
<comment type="similarity">
    <text evidence="6 10 11">Belongs to the ribulose-phosphate 3-epimerase family.</text>
</comment>
<feature type="binding site" evidence="10 14">
    <location>
        <position position="103"/>
    </location>
    <ligand>
        <name>substrate</name>
    </ligand>
</feature>
<reference evidence="15 16" key="1">
    <citation type="submission" date="2019-03" db="EMBL/GenBank/DDBJ databases">
        <title>Genomic Encyclopedia of Type Strains, Phase III (KMG-III): the genomes of soil and plant-associated and newly described type strains.</title>
        <authorList>
            <person name="Whitman W."/>
        </authorList>
    </citation>
    <scope>NUCLEOTIDE SEQUENCE [LARGE SCALE GENOMIC DNA]</scope>
    <source>
        <strain evidence="15 16">VKM Ac-2573</strain>
    </source>
</reference>
<feature type="binding site" evidence="10 13">
    <location>
        <position position="103"/>
    </location>
    <ligand>
        <name>a divalent metal cation</name>
        <dbReference type="ChEBI" id="CHEBI:60240"/>
    </ligand>
</feature>
<dbReference type="PROSITE" id="PS01085">
    <property type="entry name" value="RIBUL_P_3_EPIMER_1"/>
    <property type="match status" value="1"/>
</dbReference>
<feature type="active site" description="Proton donor" evidence="10 12">
    <location>
        <position position="212"/>
    </location>
</feature>
<evidence type="ECO:0000256" key="5">
    <source>
        <dbReference type="ARBA" id="ARBA00001954"/>
    </source>
</evidence>
<accession>A0A4R8BYB5</accession>
<dbReference type="GO" id="GO:0004750">
    <property type="term" value="F:D-ribulose-phosphate 3-epimerase activity"/>
    <property type="evidence" value="ECO:0007669"/>
    <property type="project" value="UniProtKB-UniRule"/>
</dbReference>
<keyword evidence="13" id="KW-0862">Zinc</keyword>
<dbReference type="Gene3D" id="3.20.20.70">
    <property type="entry name" value="Aldolase class I"/>
    <property type="match status" value="1"/>
</dbReference>
<comment type="cofactor">
    <cofactor evidence="4">
        <name>Zn(2+)</name>
        <dbReference type="ChEBI" id="CHEBI:29105"/>
    </cofactor>
</comment>
<dbReference type="NCBIfam" id="TIGR01163">
    <property type="entry name" value="rpe"/>
    <property type="match status" value="1"/>
</dbReference>
<keyword evidence="9 10" id="KW-0413">Isomerase</keyword>
<dbReference type="Pfam" id="PF00834">
    <property type="entry name" value="Ribul_P_3_epim"/>
    <property type="match status" value="1"/>
</dbReference>
<gene>
    <name evidence="10" type="primary">rpe</name>
    <name evidence="15" type="ORF">EV653_6880</name>
</gene>
<protein>
    <recommendedName>
        <fullName evidence="7 10">Ribulose-phosphate 3-epimerase</fullName>
        <ecNumber evidence="7 10">5.1.3.1</ecNumber>
    </recommendedName>
</protein>
<comment type="pathway">
    <text evidence="10">Carbohydrate degradation.</text>
</comment>
<feature type="binding site" evidence="10 13">
    <location>
        <position position="212"/>
    </location>
    <ligand>
        <name>a divalent metal cation</name>
        <dbReference type="ChEBI" id="CHEBI:60240"/>
    </ligand>
</feature>
<evidence type="ECO:0000313" key="16">
    <source>
        <dbReference type="Proteomes" id="UP000295146"/>
    </source>
</evidence>
<evidence type="ECO:0000256" key="8">
    <source>
        <dbReference type="ARBA" id="ARBA00022723"/>
    </source>
</evidence>
<evidence type="ECO:0000256" key="7">
    <source>
        <dbReference type="ARBA" id="ARBA00013188"/>
    </source>
</evidence>
<dbReference type="InterPro" id="IPR011060">
    <property type="entry name" value="RibuloseP-bd_barrel"/>
</dbReference>
<dbReference type="Proteomes" id="UP000295146">
    <property type="component" value="Unassembled WGS sequence"/>
</dbReference>
<dbReference type="GO" id="GO:0046872">
    <property type="term" value="F:metal ion binding"/>
    <property type="evidence" value="ECO:0007669"/>
    <property type="project" value="UniProtKB-UniRule"/>
</dbReference>
<feature type="binding site" evidence="10 14">
    <location>
        <begin position="234"/>
        <end position="235"/>
    </location>
    <ligand>
        <name>substrate</name>
    </ligand>
</feature>
<evidence type="ECO:0000256" key="14">
    <source>
        <dbReference type="PIRSR" id="PIRSR001461-3"/>
    </source>
</evidence>
<comment type="cofactor">
    <cofactor evidence="2">
        <name>Mn(2+)</name>
        <dbReference type="ChEBI" id="CHEBI:29035"/>
    </cofactor>
</comment>
<dbReference type="HAMAP" id="MF_02227">
    <property type="entry name" value="RPE"/>
    <property type="match status" value="1"/>
</dbReference>
<feature type="binding site" evidence="10 13">
    <location>
        <position position="70"/>
    </location>
    <ligand>
        <name>a divalent metal cation</name>
        <dbReference type="ChEBI" id="CHEBI:60240"/>
    </ligand>
</feature>
<keyword evidence="16" id="KW-1185">Reference proteome</keyword>
<dbReference type="EC" id="5.1.3.1" evidence="7 10"/>
<evidence type="ECO:0000256" key="13">
    <source>
        <dbReference type="PIRSR" id="PIRSR001461-2"/>
    </source>
</evidence>
<keyword evidence="13" id="KW-0464">Manganese</keyword>
<evidence type="ECO:0000256" key="3">
    <source>
        <dbReference type="ARBA" id="ARBA00001941"/>
    </source>
</evidence>